<evidence type="ECO:0000256" key="2">
    <source>
        <dbReference type="SAM" id="MobiDB-lite"/>
    </source>
</evidence>
<evidence type="ECO:0000256" key="1">
    <source>
        <dbReference type="ARBA" id="ARBA00022729"/>
    </source>
</evidence>
<name>A0A5E4XGP0_9BURK</name>
<sequence>MTRKFSRHPASPQPSLSRSSHPANHPAQPNSPDASNTHNVRSRRNFLTTLGIAAMPAGFVGSLGGTLGSLLTGTASFFVTPAHAQTMADIKKKGTINVGMLIDFPPYGTTNAQAQPDGYDADVAKLLAHDLGVKVNIVPVTGPNRIPYLLSGKVDVLVASLAITPERAKQVQFSKPYAAATILLLGKKGTSIKSAADLKGLRVSVARASTQDTAVTKTAPPGTEIRRFDDDAAAMQALLSGQVDAIGCSVTVANVINTRAPDQFEPKFNLLQQAMGIALRPNQPELLASVNDFVTRNTANGELNKLYRKWLQTDLPSLQ</sequence>
<evidence type="ECO:0000259" key="3">
    <source>
        <dbReference type="SMART" id="SM00062"/>
    </source>
</evidence>
<dbReference type="Gene3D" id="3.40.190.10">
    <property type="entry name" value="Periplasmic binding protein-like II"/>
    <property type="match status" value="2"/>
</dbReference>
<dbReference type="EMBL" id="CABPSN010000006">
    <property type="protein sequence ID" value="VVE35579.1"/>
    <property type="molecule type" value="Genomic_DNA"/>
</dbReference>
<evidence type="ECO:0000313" key="4">
    <source>
        <dbReference type="EMBL" id="VVE35579.1"/>
    </source>
</evidence>
<reference evidence="4 5" key="1">
    <citation type="submission" date="2019-08" db="EMBL/GenBank/DDBJ databases">
        <authorList>
            <person name="Peeters C."/>
        </authorList>
    </citation>
    <scope>NUCLEOTIDE SEQUENCE [LARGE SCALE GENOMIC DNA]</scope>
    <source>
        <strain evidence="4 5">LMG 31011</strain>
    </source>
</reference>
<feature type="region of interest" description="Disordered" evidence="2">
    <location>
        <begin position="1"/>
        <end position="39"/>
    </location>
</feature>
<organism evidence="4 5">
    <name type="scientific">Pandoraea aquatica</name>
    <dbReference type="NCBI Taxonomy" id="2508290"/>
    <lineage>
        <taxon>Bacteria</taxon>
        <taxon>Pseudomonadati</taxon>
        <taxon>Pseudomonadota</taxon>
        <taxon>Betaproteobacteria</taxon>
        <taxon>Burkholderiales</taxon>
        <taxon>Burkholderiaceae</taxon>
        <taxon>Pandoraea</taxon>
    </lineage>
</organism>
<protein>
    <submittedName>
        <fullName evidence="4">L-cystine-binding protein FliY</fullName>
    </submittedName>
</protein>
<feature type="compositionally biased region" description="Polar residues" evidence="2">
    <location>
        <begin position="13"/>
        <end position="39"/>
    </location>
</feature>
<dbReference type="PANTHER" id="PTHR35936:SF17">
    <property type="entry name" value="ARGININE-BINDING EXTRACELLULAR PROTEIN ARTP"/>
    <property type="match status" value="1"/>
</dbReference>
<dbReference type="PANTHER" id="PTHR35936">
    <property type="entry name" value="MEMBRANE-BOUND LYTIC MUREIN TRANSGLYCOSYLASE F"/>
    <property type="match status" value="1"/>
</dbReference>
<proteinExistence type="predicted"/>
<feature type="domain" description="Solute-binding protein family 3/N-terminal" evidence="3">
    <location>
        <begin position="95"/>
        <end position="314"/>
    </location>
</feature>
<dbReference type="Proteomes" id="UP000366819">
    <property type="component" value="Unassembled WGS sequence"/>
</dbReference>
<gene>
    <name evidence="4" type="primary">fliY_2</name>
    <name evidence="4" type="ORF">PAQ31011_03894</name>
</gene>
<dbReference type="SUPFAM" id="SSF53850">
    <property type="entry name" value="Periplasmic binding protein-like II"/>
    <property type="match status" value="1"/>
</dbReference>
<dbReference type="InterPro" id="IPR001638">
    <property type="entry name" value="Solute-binding_3/MltF_N"/>
</dbReference>
<dbReference type="Pfam" id="PF00497">
    <property type="entry name" value="SBP_bac_3"/>
    <property type="match status" value="1"/>
</dbReference>
<dbReference type="AlphaFoldDB" id="A0A5E4XGP0"/>
<accession>A0A5E4XGP0</accession>
<dbReference type="CDD" id="cd01072">
    <property type="entry name" value="PBP2_SMa0082_like"/>
    <property type="match status" value="1"/>
</dbReference>
<dbReference type="SMART" id="SM00062">
    <property type="entry name" value="PBPb"/>
    <property type="match status" value="1"/>
</dbReference>
<keyword evidence="1" id="KW-0732">Signal</keyword>
<evidence type="ECO:0000313" key="5">
    <source>
        <dbReference type="Proteomes" id="UP000366819"/>
    </source>
</evidence>
<keyword evidence="5" id="KW-1185">Reference proteome</keyword>